<feature type="compositionally biased region" description="Basic and acidic residues" evidence="24">
    <location>
        <begin position="277"/>
        <end position="286"/>
    </location>
</feature>
<keyword evidence="11" id="KW-0479">Metal-binding</keyword>
<dbReference type="SUPFAM" id="SSF56281">
    <property type="entry name" value="Metallo-hydrolase/oxidoreductase"/>
    <property type="match status" value="2"/>
</dbReference>
<dbReference type="EC" id="3.1.26.11" evidence="6"/>
<evidence type="ECO:0000256" key="22">
    <source>
        <dbReference type="ARBA" id="ARBA00046098"/>
    </source>
</evidence>
<dbReference type="PANTHER" id="PTHR12553">
    <property type="entry name" value="ZINC PHOSPHODIESTERASE ELAC PROTEIN 2"/>
    <property type="match status" value="1"/>
</dbReference>
<keyword evidence="17" id="KW-0539">Nucleus</keyword>
<evidence type="ECO:0000256" key="3">
    <source>
        <dbReference type="ARBA" id="ARBA00004123"/>
    </source>
</evidence>
<evidence type="ECO:0000313" key="26">
    <source>
        <dbReference type="EMBL" id="CAH1971817.1"/>
    </source>
</evidence>
<proteinExistence type="inferred from homology"/>
<dbReference type="OrthoDB" id="527344at2759"/>
<organism evidence="26 27">
    <name type="scientific">Acanthoscelides obtectus</name>
    <name type="common">Bean weevil</name>
    <name type="synonym">Bruchus obtectus</name>
    <dbReference type="NCBI Taxonomy" id="200917"/>
    <lineage>
        <taxon>Eukaryota</taxon>
        <taxon>Metazoa</taxon>
        <taxon>Ecdysozoa</taxon>
        <taxon>Arthropoda</taxon>
        <taxon>Hexapoda</taxon>
        <taxon>Insecta</taxon>
        <taxon>Pterygota</taxon>
        <taxon>Neoptera</taxon>
        <taxon>Endopterygota</taxon>
        <taxon>Coleoptera</taxon>
        <taxon>Polyphaga</taxon>
        <taxon>Cucujiformia</taxon>
        <taxon>Chrysomeloidea</taxon>
        <taxon>Chrysomelidae</taxon>
        <taxon>Bruchinae</taxon>
        <taxon>Bruchini</taxon>
        <taxon>Acanthoscelides</taxon>
    </lineage>
</organism>
<evidence type="ECO:0000256" key="1">
    <source>
        <dbReference type="ARBA" id="ARBA00000402"/>
    </source>
</evidence>
<dbReference type="Proteomes" id="UP001152888">
    <property type="component" value="Unassembled WGS sequence"/>
</dbReference>
<evidence type="ECO:0000256" key="19">
    <source>
        <dbReference type="ARBA" id="ARBA00030729"/>
    </source>
</evidence>
<dbReference type="Pfam" id="PF13691">
    <property type="entry name" value="Lactamase_B_4"/>
    <property type="match status" value="1"/>
</dbReference>
<evidence type="ECO:0000256" key="11">
    <source>
        <dbReference type="ARBA" id="ARBA00022723"/>
    </source>
</evidence>
<evidence type="ECO:0000256" key="13">
    <source>
        <dbReference type="ARBA" id="ARBA00022801"/>
    </source>
</evidence>
<dbReference type="InterPro" id="IPR047151">
    <property type="entry name" value="RNZ2-like"/>
</dbReference>
<keyword evidence="14" id="KW-0862">Zinc</keyword>
<evidence type="ECO:0000256" key="2">
    <source>
        <dbReference type="ARBA" id="ARBA00001947"/>
    </source>
</evidence>
<evidence type="ECO:0000256" key="24">
    <source>
        <dbReference type="SAM" id="MobiDB-lite"/>
    </source>
</evidence>
<keyword evidence="8" id="KW-0597">Phosphoprotein</keyword>
<evidence type="ECO:0000256" key="14">
    <source>
        <dbReference type="ARBA" id="ARBA00022833"/>
    </source>
</evidence>
<dbReference type="FunFam" id="3.60.15.10:FF:000014">
    <property type="entry name" value="Zinc phosphodiesterase ELAC protein 2"/>
    <property type="match status" value="1"/>
</dbReference>
<evidence type="ECO:0000256" key="23">
    <source>
        <dbReference type="ARBA" id="ARBA00047136"/>
    </source>
</evidence>
<comment type="caution">
    <text evidence="26">The sequence shown here is derived from an EMBL/GenBank/DDBJ whole genome shotgun (WGS) entry which is preliminary data.</text>
</comment>
<dbReference type="Pfam" id="PF23023">
    <property type="entry name" value="Anti-Pycsar_Apyc1"/>
    <property type="match status" value="1"/>
</dbReference>
<evidence type="ECO:0000259" key="25">
    <source>
        <dbReference type="Pfam" id="PF13691"/>
    </source>
</evidence>
<dbReference type="InterPro" id="IPR027794">
    <property type="entry name" value="tRNase_Z_dom"/>
</dbReference>
<reference evidence="26" key="1">
    <citation type="submission" date="2022-03" db="EMBL/GenBank/DDBJ databases">
        <authorList>
            <person name="Sayadi A."/>
        </authorList>
    </citation>
    <scope>NUCLEOTIDE SEQUENCE</scope>
</reference>
<comment type="catalytic activity">
    <reaction evidence="1">
        <text>Endonucleolytic cleavage of RNA, removing extra 3' nucleotides from tRNA precursor, generating 3' termini of tRNAs. A 3'-hydroxy group is left at the tRNA terminus and a 5'-phosphoryl group is left at the trailer molecule.</text>
        <dbReference type="EC" id="3.1.26.11"/>
    </reaction>
</comment>
<dbReference type="CDD" id="cd07718">
    <property type="entry name" value="RNaseZ_ELAC1_ELAC2-C-term-like_MBL-fold"/>
    <property type="match status" value="1"/>
</dbReference>
<evidence type="ECO:0000256" key="6">
    <source>
        <dbReference type="ARBA" id="ARBA00012477"/>
    </source>
</evidence>
<evidence type="ECO:0000256" key="17">
    <source>
        <dbReference type="ARBA" id="ARBA00023242"/>
    </source>
</evidence>
<feature type="compositionally biased region" description="Low complexity" evidence="24">
    <location>
        <begin position="288"/>
        <end position="304"/>
    </location>
</feature>
<gene>
    <name evidence="26" type="ORF">ACAOBT_LOCUS9625</name>
</gene>
<evidence type="ECO:0000256" key="8">
    <source>
        <dbReference type="ARBA" id="ARBA00022553"/>
    </source>
</evidence>
<evidence type="ECO:0000256" key="5">
    <source>
        <dbReference type="ARBA" id="ARBA00007823"/>
    </source>
</evidence>
<evidence type="ECO:0000256" key="12">
    <source>
        <dbReference type="ARBA" id="ARBA00022759"/>
    </source>
</evidence>
<comment type="function">
    <text evidence="22">Zinc phosphodiesterase, which displays mitochondrial tRNA 3'-processing endonuclease activity. Involved in tRNA maturation, by removing a 3'-trailer from precursor tRNA. Associates with mitochondrial DNA complexes at the nucleoids to initiate RNA processing and ribosome assembly.</text>
</comment>
<evidence type="ECO:0000313" key="27">
    <source>
        <dbReference type="Proteomes" id="UP001152888"/>
    </source>
</evidence>
<name>A0A9P0KFP9_ACAOB</name>
<comment type="subcellular location">
    <subcellularLocation>
        <location evidence="4">Mitochondrion matrix</location>
    </subcellularLocation>
    <subcellularLocation>
        <location evidence="3">Nucleus</location>
    </subcellularLocation>
</comment>
<dbReference type="GO" id="GO:1990180">
    <property type="term" value="P:mitochondrial tRNA 3'-end processing"/>
    <property type="evidence" value="ECO:0007669"/>
    <property type="project" value="TreeGrafter"/>
</dbReference>
<comment type="cofactor">
    <cofactor evidence="2">
        <name>Zn(2+)</name>
        <dbReference type="ChEBI" id="CHEBI:29105"/>
    </cofactor>
</comment>
<evidence type="ECO:0000256" key="4">
    <source>
        <dbReference type="ARBA" id="ARBA00004305"/>
    </source>
</evidence>
<evidence type="ECO:0000256" key="7">
    <source>
        <dbReference type="ARBA" id="ARBA00013357"/>
    </source>
</evidence>
<evidence type="ECO:0000256" key="10">
    <source>
        <dbReference type="ARBA" id="ARBA00022722"/>
    </source>
</evidence>
<dbReference type="GO" id="GO:0042781">
    <property type="term" value="F:3'-tRNA processing endoribonuclease activity"/>
    <property type="evidence" value="ECO:0007669"/>
    <property type="project" value="UniProtKB-EC"/>
</dbReference>
<comment type="similarity">
    <text evidence="5">Belongs to the RNase Z family.</text>
</comment>
<keyword evidence="10" id="KW-0540">Nuclease</keyword>
<accession>A0A9P0KFP9</accession>
<dbReference type="GO" id="GO:0042645">
    <property type="term" value="C:mitochondrial nucleoid"/>
    <property type="evidence" value="ECO:0007669"/>
    <property type="project" value="UniProtKB-ARBA"/>
</dbReference>
<keyword evidence="15" id="KW-0809">Transit peptide</keyword>
<dbReference type="Gene3D" id="3.60.15.10">
    <property type="entry name" value="Ribonuclease Z/Hydroxyacylglutathione hydrolase-like"/>
    <property type="match status" value="2"/>
</dbReference>
<evidence type="ECO:0000256" key="16">
    <source>
        <dbReference type="ARBA" id="ARBA00023128"/>
    </source>
</evidence>
<sequence>MPVILLLPLFRYHPHIHFRFYSKSSKHHILDLLKSMPKEPKHIAEAQQQRKKIKERISKYVPGKVTLQVLGSGARGAPRALYMFSDQSRYLFNCGEGTQRLAHEHKMKLARLEHIFITQPVWKNIGGLPGTALTIQDVGVPEITLHGPPGLDEIFGATKRFVVIRDLKIHMAQCKESDEFSDNVMSVKYVPLTMSAEDIYNVDDTIPEDGEKSKDSEVNAIADQLDATTSTRRCRSRKGRSRSSSRNALQSEDIVQDDTDYYAHERKRKRRHRTRSRTPDRSRSHSLDSGSTQSSGVISSDSQQILQETKEKGVSMCYICRLQPRPGALNLDRCVKMGVPPGPLLGKLKSGEDVTLKDGTVVCSKDVCEPDDPGPIFIVVDCPAVDYIDSLLNNESLKQHQRFAKSDDCVASLVVHFTAKEVMEHPSYKKWVDEFPPSTQHLVLNESNTCMGSLAVHRIQYKLNLLSEDMFPLLGDRGTPTVNEVPGLHVNKKQKFENGIENKDAINNTQNDLENLSVQSRPTSPSEPYIFPNTFCSIHLRPNKGVDRSLSLKLNPHEFISETMEVENFSSVLQTLKQTLYQHRKNLNIREYPKILFLGTGSCIPNKTRNTSGILLATSDTQNMLLDCGEGTYGQLVRFFGPDNVDEILININAVYISHLHADHHIGLIGFLQGRRRALDRLDVDRGPVYLFAPKQIMAWLSFYDRCFENIRNEFVLVPNGELLYNNHSMSETTNSLILHEIGLKDIKTCYVRHCPNAFGLSIISLDGHKLTYSGDTMPANSLVELGQNSDVLIHEATMEDELAHEAIIKMHSTTTQAIEIGQKMKAKNILLTHFSQRYAKLPRFNDNFAENVGIAFDNMQVKLDELQLLPLLYPALKTMFAEHCEELEHKAVKRQLKLERERSLSRDRHAKQKMST</sequence>
<keyword evidence="9" id="KW-0819">tRNA processing</keyword>
<protein>
    <recommendedName>
        <fullName evidence="7">Zinc phosphodiesterase ELAC protein 2</fullName>
        <ecNumber evidence="6">3.1.26.11</ecNumber>
    </recommendedName>
    <alternativeName>
        <fullName evidence="21">ElaC homolog protein 2</fullName>
    </alternativeName>
    <alternativeName>
        <fullName evidence="19">Ribonuclease Z 2</fullName>
    </alternativeName>
    <alternativeName>
        <fullName evidence="20">tRNA 3 endonuclease 2</fullName>
    </alternativeName>
    <alternativeName>
        <fullName evidence="18">tRNase Z 2</fullName>
    </alternativeName>
</protein>
<dbReference type="EMBL" id="CAKOFQ010006790">
    <property type="protein sequence ID" value="CAH1971817.1"/>
    <property type="molecule type" value="Genomic_DNA"/>
</dbReference>
<keyword evidence="16" id="KW-0496">Mitochondrion</keyword>
<dbReference type="InterPro" id="IPR036866">
    <property type="entry name" value="RibonucZ/Hydroxyglut_hydro"/>
</dbReference>
<dbReference type="PANTHER" id="PTHR12553:SF49">
    <property type="entry name" value="ZINC PHOSPHODIESTERASE ELAC PROTEIN 2"/>
    <property type="match status" value="1"/>
</dbReference>
<dbReference type="AlphaFoldDB" id="A0A9P0KFP9"/>
<feature type="domain" description="tRNase Z endonuclease" evidence="25">
    <location>
        <begin position="80"/>
        <end position="127"/>
    </location>
</feature>
<evidence type="ECO:0000256" key="21">
    <source>
        <dbReference type="ARBA" id="ARBA00032616"/>
    </source>
</evidence>
<keyword evidence="12" id="KW-0255">Endonuclease</keyword>
<keyword evidence="13" id="KW-0378">Hydrolase</keyword>
<feature type="compositionally biased region" description="Basic residues" evidence="24">
    <location>
        <begin position="265"/>
        <end position="276"/>
    </location>
</feature>
<evidence type="ECO:0000256" key="18">
    <source>
        <dbReference type="ARBA" id="ARBA00030689"/>
    </source>
</evidence>
<dbReference type="GO" id="GO:0005634">
    <property type="term" value="C:nucleus"/>
    <property type="evidence" value="ECO:0007669"/>
    <property type="project" value="UniProtKB-SubCell"/>
</dbReference>
<feature type="region of interest" description="Disordered" evidence="24">
    <location>
        <begin position="204"/>
        <end position="304"/>
    </location>
</feature>
<keyword evidence="27" id="KW-1185">Reference proteome</keyword>
<evidence type="ECO:0000256" key="20">
    <source>
        <dbReference type="ARBA" id="ARBA00032104"/>
    </source>
</evidence>
<dbReference type="GO" id="GO:0046872">
    <property type="term" value="F:metal ion binding"/>
    <property type="evidence" value="ECO:0007669"/>
    <property type="project" value="UniProtKB-KW"/>
</dbReference>
<comment type="subunit">
    <text evidence="23">Homodimer. Interacts with PTCD1.</text>
</comment>
<feature type="compositionally biased region" description="Basic residues" evidence="24">
    <location>
        <begin position="232"/>
        <end position="243"/>
    </location>
</feature>
<evidence type="ECO:0000256" key="15">
    <source>
        <dbReference type="ARBA" id="ARBA00022946"/>
    </source>
</evidence>
<evidence type="ECO:0000256" key="9">
    <source>
        <dbReference type="ARBA" id="ARBA00022694"/>
    </source>
</evidence>